<comment type="caution">
    <text evidence="2">The sequence shown here is derived from an EMBL/GenBank/DDBJ whole genome shotgun (WGS) entry which is preliminary data.</text>
</comment>
<protein>
    <submittedName>
        <fullName evidence="2">Uncharacterized protein</fullName>
    </submittedName>
</protein>
<organism evidence="2 3">
    <name type="scientific">Olpidium bornovanus</name>
    <dbReference type="NCBI Taxonomy" id="278681"/>
    <lineage>
        <taxon>Eukaryota</taxon>
        <taxon>Fungi</taxon>
        <taxon>Fungi incertae sedis</taxon>
        <taxon>Olpidiomycota</taxon>
        <taxon>Olpidiomycotina</taxon>
        <taxon>Olpidiomycetes</taxon>
        <taxon>Olpidiales</taxon>
        <taxon>Olpidiaceae</taxon>
        <taxon>Olpidium</taxon>
    </lineage>
</organism>
<dbReference type="OrthoDB" id="2155291at2759"/>
<dbReference type="InterPro" id="IPR027267">
    <property type="entry name" value="AH/BAR_dom_sf"/>
</dbReference>
<reference evidence="2 3" key="1">
    <citation type="journal article" name="Sci. Rep.">
        <title>Genome-scale phylogenetic analyses confirm Olpidium as the closest living zoosporic fungus to the non-flagellated, terrestrial fungi.</title>
        <authorList>
            <person name="Chang Y."/>
            <person name="Rochon D."/>
            <person name="Sekimoto S."/>
            <person name="Wang Y."/>
            <person name="Chovatia M."/>
            <person name="Sandor L."/>
            <person name="Salamov A."/>
            <person name="Grigoriev I.V."/>
            <person name="Stajich J.E."/>
            <person name="Spatafora J.W."/>
        </authorList>
    </citation>
    <scope>NUCLEOTIDE SEQUENCE [LARGE SCALE GENOMIC DNA]</scope>
    <source>
        <strain evidence="2">S191</strain>
    </source>
</reference>
<proteinExistence type="predicted"/>
<dbReference type="SUPFAM" id="SSF103657">
    <property type="entry name" value="BAR/IMD domain-like"/>
    <property type="match status" value="1"/>
</dbReference>
<feature type="region of interest" description="Disordered" evidence="1">
    <location>
        <begin position="27"/>
        <end position="73"/>
    </location>
</feature>
<name>A0A8H8DKJ0_9FUNG</name>
<gene>
    <name evidence="2" type="ORF">BJ554DRAFT_6037</name>
</gene>
<evidence type="ECO:0000313" key="3">
    <source>
        <dbReference type="Proteomes" id="UP000673691"/>
    </source>
</evidence>
<accession>A0A8H8DKJ0</accession>
<dbReference type="EMBL" id="JAEFCI010003229">
    <property type="protein sequence ID" value="KAG5461721.1"/>
    <property type="molecule type" value="Genomic_DNA"/>
</dbReference>
<evidence type="ECO:0000313" key="2">
    <source>
        <dbReference type="EMBL" id="KAG5461721.1"/>
    </source>
</evidence>
<evidence type="ECO:0000256" key="1">
    <source>
        <dbReference type="SAM" id="MobiDB-lite"/>
    </source>
</evidence>
<dbReference type="Proteomes" id="UP000673691">
    <property type="component" value="Unassembled WGS sequence"/>
</dbReference>
<sequence length="410" mass="43924">MSCRQLDELNRAKQAYVALCEEADKAEKSAEVDAAAASSSPTMSQKSGGAVQDDRAAEGHGTAARPTEPPPRERLRQLSIVFSSVARAAATAVSHGHSTSPPSSAPAAADVPIKLGGETYTQEGISDFLSRMAREIPSQDVAPYALLGTFRGAISGRDLALWLESGGGGLARLRDDNEVQGVGQDLLDQGQATAAPIRPPAKFPSWSDPAKRDTLARSHSTKNRRQPPANLPIKRLAGRYEDDCDFSLRFLFPRADLQYRTAVKKTDTARTALIGEVYKHLGSMQDLEMDRLAIAKVGFCELAALQASILPVVSETSGRTVTYLEDIRGGSTRAISSSLVGGRAHGRLGAAAQAAACALSEPLPRMRRRPDIRRQAGRAVEGVRRAGTAAGREVHLCDQQGQQVYGWYLK</sequence>
<keyword evidence="3" id="KW-1185">Reference proteome</keyword>
<dbReference type="AlphaFoldDB" id="A0A8H8DKJ0"/>
<feature type="region of interest" description="Disordered" evidence="1">
    <location>
        <begin position="190"/>
        <end position="232"/>
    </location>
</feature>